<accession>A0ABD5X432</accession>
<dbReference type="EMBL" id="JBHSZQ010000001">
    <property type="protein sequence ID" value="MFC7124551.1"/>
    <property type="molecule type" value="Genomic_DNA"/>
</dbReference>
<keyword evidence="1" id="KW-1133">Transmembrane helix</keyword>
<keyword evidence="1" id="KW-0812">Transmembrane</keyword>
<dbReference type="InterPro" id="IPR055941">
    <property type="entry name" value="DUF7519"/>
</dbReference>
<gene>
    <name evidence="2" type="ORF">ACFQJ7_00645</name>
</gene>
<dbReference type="Pfam" id="PF24363">
    <property type="entry name" value="DUF7519"/>
    <property type="match status" value="1"/>
</dbReference>
<proteinExistence type="predicted"/>
<feature type="transmembrane region" description="Helical" evidence="1">
    <location>
        <begin position="512"/>
        <end position="530"/>
    </location>
</feature>
<reference evidence="2 3" key="1">
    <citation type="journal article" date="2014" name="Int. J. Syst. Evol. Microbiol.">
        <title>Complete genome sequence of Corynebacterium casei LMG S-19264T (=DSM 44701T), isolated from a smear-ripened cheese.</title>
        <authorList>
            <consortium name="US DOE Joint Genome Institute (JGI-PGF)"/>
            <person name="Walter F."/>
            <person name="Albersmeier A."/>
            <person name="Kalinowski J."/>
            <person name="Ruckert C."/>
        </authorList>
    </citation>
    <scope>NUCLEOTIDE SEQUENCE [LARGE SCALE GENOMIC DNA]</scope>
    <source>
        <strain evidence="2 3">CGMCC 4.7215</strain>
    </source>
</reference>
<keyword evidence="1" id="KW-0472">Membrane</keyword>
<feature type="transmembrane region" description="Helical" evidence="1">
    <location>
        <begin position="384"/>
        <end position="412"/>
    </location>
</feature>
<evidence type="ECO:0000256" key="1">
    <source>
        <dbReference type="SAM" id="Phobius"/>
    </source>
</evidence>
<evidence type="ECO:0000313" key="3">
    <source>
        <dbReference type="Proteomes" id="UP001596414"/>
    </source>
</evidence>
<feature type="transmembrane region" description="Helical" evidence="1">
    <location>
        <begin position="112"/>
        <end position="136"/>
    </location>
</feature>
<feature type="transmembrane region" description="Helical" evidence="1">
    <location>
        <begin position="295"/>
        <end position="313"/>
    </location>
</feature>
<dbReference type="Proteomes" id="UP001596414">
    <property type="component" value="Unassembled WGS sequence"/>
</dbReference>
<protein>
    <submittedName>
        <fullName evidence="2">Uncharacterized protein</fullName>
    </submittedName>
</protein>
<feature type="transmembrane region" description="Helical" evidence="1">
    <location>
        <begin position="442"/>
        <end position="458"/>
    </location>
</feature>
<feature type="transmembrane region" description="Helical" evidence="1">
    <location>
        <begin position="479"/>
        <end position="500"/>
    </location>
</feature>
<dbReference type="RefSeq" id="WP_267637736.1">
    <property type="nucleotide sequence ID" value="NZ_JAODIY010000010.1"/>
</dbReference>
<feature type="transmembrane region" description="Helical" evidence="1">
    <location>
        <begin position="20"/>
        <end position="36"/>
    </location>
</feature>
<name>A0ABD5X432_9EURY</name>
<feature type="transmembrane region" description="Helical" evidence="1">
    <location>
        <begin position="247"/>
        <end position="265"/>
    </location>
</feature>
<sequence length="531" mass="54839">MSTPETGTHDWQPTHTSTGIVLAVTGLVVAALLWQVDDVTRPVALGIVGAVLFTVSCWLLSQDRAETVARPLVSILTLPVAIGLFGSAGLVTLLLASQFFPVPSPSLFSTTALLIVGHAGVVFGSVLAVLGATLGVRTIITPTTLRRYGRVTFVTALVPGVVCAGLVAEVVLSEQEGPFTAGFDVLGLLWSWLLATDSGGLPLAGFLFTVALTLTGVLWSVAALPVAEAVNSQVAGNRVRRLKIHLIQLWAVTLVLHLVALALELSQSEAELAALLGSSLYELCIGVATASTLRVLLLGVLFLTVVAAIAGTITRRLARQSTRELSRIAGPLAGGSFITLVAAFVAEHVYDMLLELILQSFPPETESNVGTMATEAVALYGEELFIILLALALVVVTLCFITALRVALFFAVLSAETPASSLASAGLFIGVVSAATVDAPTWLVLGGVLASLLIWDVGRFGSTLGREIGASTATRDTELVHAGATTGVGVVGAVGAVVLASSEVWTLPSPTTSTALVALAVGLICFAIALR</sequence>
<feature type="transmembrane region" description="Helical" evidence="1">
    <location>
        <begin position="42"/>
        <end position="60"/>
    </location>
</feature>
<comment type="caution">
    <text evidence="2">The sequence shown here is derived from an EMBL/GenBank/DDBJ whole genome shotgun (WGS) entry which is preliminary data.</text>
</comment>
<feature type="transmembrane region" description="Helical" evidence="1">
    <location>
        <begin position="203"/>
        <end position="227"/>
    </location>
</feature>
<evidence type="ECO:0000313" key="2">
    <source>
        <dbReference type="EMBL" id="MFC7124551.1"/>
    </source>
</evidence>
<feature type="transmembrane region" description="Helical" evidence="1">
    <location>
        <begin position="325"/>
        <end position="346"/>
    </location>
</feature>
<dbReference type="AlphaFoldDB" id="A0ABD5X432"/>
<feature type="transmembrane region" description="Helical" evidence="1">
    <location>
        <begin position="148"/>
        <end position="172"/>
    </location>
</feature>
<organism evidence="2 3">
    <name type="scientific">Halovenus rubra</name>
    <dbReference type="NCBI Taxonomy" id="869890"/>
    <lineage>
        <taxon>Archaea</taxon>
        <taxon>Methanobacteriati</taxon>
        <taxon>Methanobacteriota</taxon>
        <taxon>Stenosarchaea group</taxon>
        <taxon>Halobacteria</taxon>
        <taxon>Halobacteriales</taxon>
        <taxon>Haloarculaceae</taxon>
        <taxon>Halovenus</taxon>
    </lineage>
</organism>
<feature type="transmembrane region" description="Helical" evidence="1">
    <location>
        <begin position="72"/>
        <end position="100"/>
    </location>
</feature>